<keyword evidence="2" id="KW-0548">Nucleotidyltransferase</keyword>
<keyword evidence="2" id="KW-0808">Transferase</keyword>
<dbReference type="EMBL" id="BKCJ011583597">
    <property type="protein sequence ID" value="GFD42827.1"/>
    <property type="molecule type" value="Genomic_DNA"/>
</dbReference>
<sequence length="138" mass="15952">IKDKMLCSDSGGQEMVWNKSVPKKVNVFVWRALRGRLPVLVEIDRRGIDLDFVLCPSCGNSVETCAYSLITCDLAMGVWDKIFNWWKVRSINAFTIDEFFSSNACVNVPKYFSCVWQAVIWSTGYYTWNERNARVFDN</sequence>
<reference evidence="2" key="1">
    <citation type="journal article" date="2019" name="Sci. Rep.">
        <title>Draft genome of Tanacetum cinerariifolium, the natural source of mosquito coil.</title>
        <authorList>
            <person name="Yamashiro T."/>
            <person name="Shiraishi A."/>
            <person name="Satake H."/>
            <person name="Nakayama K."/>
        </authorList>
    </citation>
    <scope>NUCLEOTIDE SEQUENCE</scope>
</reference>
<gene>
    <name evidence="2" type="ORF">Tci_914796</name>
</gene>
<keyword evidence="2" id="KW-0695">RNA-directed DNA polymerase</keyword>
<organism evidence="2">
    <name type="scientific">Tanacetum cinerariifolium</name>
    <name type="common">Dalmatian daisy</name>
    <name type="synonym">Chrysanthemum cinerariifolium</name>
    <dbReference type="NCBI Taxonomy" id="118510"/>
    <lineage>
        <taxon>Eukaryota</taxon>
        <taxon>Viridiplantae</taxon>
        <taxon>Streptophyta</taxon>
        <taxon>Embryophyta</taxon>
        <taxon>Tracheophyta</taxon>
        <taxon>Spermatophyta</taxon>
        <taxon>Magnoliopsida</taxon>
        <taxon>eudicotyledons</taxon>
        <taxon>Gunneridae</taxon>
        <taxon>Pentapetalae</taxon>
        <taxon>asterids</taxon>
        <taxon>campanulids</taxon>
        <taxon>Asterales</taxon>
        <taxon>Asteraceae</taxon>
        <taxon>Asteroideae</taxon>
        <taxon>Anthemideae</taxon>
        <taxon>Anthemidinae</taxon>
        <taxon>Tanacetum</taxon>
    </lineage>
</organism>
<feature type="non-terminal residue" evidence="2">
    <location>
        <position position="1"/>
    </location>
</feature>
<dbReference type="Pfam" id="PF13966">
    <property type="entry name" value="zf-RVT"/>
    <property type="match status" value="1"/>
</dbReference>
<feature type="domain" description="Reverse transcriptase zinc-binding" evidence="1">
    <location>
        <begin position="14"/>
        <end position="79"/>
    </location>
</feature>
<dbReference type="InterPro" id="IPR026960">
    <property type="entry name" value="RVT-Znf"/>
</dbReference>
<dbReference type="AlphaFoldDB" id="A0A699W697"/>
<dbReference type="GO" id="GO:0003964">
    <property type="term" value="F:RNA-directed DNA polymerase activity"/>
    <property type="evidence" value="ECO:0007669"/>
    <property type="project" value="UniProtKB-KW"/>
</dbReference>
<proteinExistence type="predicted"/>
<accession>A0A699W697</accession>
<name>A0A699W697_TANCI</name>
<evidence type="ECO:0000313" key="2">
    <source>
        <dbReference type="EMBL" id="GFD42827.1"/>
    </source>
</evidence>
<comment type="caution">
    <text evidence="2">The sequence shown here is derived from an EMBL/GenBank/DDBJ whole genome shotgun (WGS) entry which is preliminary data.</text>
</comment>
<evidence type="ECO:0000259" key="1">
    <source>
        <dbReference type="Pfam" id="PF13966"/>
    </source>
</evidence>
<protein>
    <submittedName>
        <fullName evidence="2">RNA-directed DNA polymerase, eukaryota, reverse transcriptase zinc-binding domain protein</fullName>
    </submittedName>
</protein>